<dbReference type="EMBL" id="CALLCH030000018">
    <property type="protein sequence ID" value="CAI4218698.1"/>
    <property type="molecule type" value="Genomic_DNA"/>
</dbReference>
<dbReference type="InterPro" id="IPR011990">
    <property type="entry name" value="TPR-like_helical_dom_sf"/>
</dbReference>
<feature type="chain" id="PRO_5040268696" description="HCP-like protein" evidence="3">
    <location>
        <begin position="27"/>
        <end position="1092"/>
    </location>
</feature>
<dbReference type="AlphaFoldDB" id="A0A9P1MFE8"/>
<dbReference type="PANTHER" id="PTHR11102">
    <property type="entry name" value="SEL-1-LIKE PROTEIN"/>
    <property type="match status" value="1"/>
</dbReference>
<gene>
    <name evidence="4" type="ORF">PPNO1_LOCUS8273</name>
</gene>
<sequence>MRRSTVFLLLLQGVAVLASHDQKVLSDKKSPESINTGSTERSKSAWVVDDTPPPIRQPAADLVDDALVHLNKIPDAKHRRRNQAPGLVHQLIDLVYQLIFTWSVPASPQSSSKSPPTSARGPLYDAVDLLQQAAQRNNSDALYLLADMNFYGNYSHPRDLGRAFSYYQQLASDHGNSTAQFMLGFYYSTGIGSVVPRNQAKAMLYYTFAAAKGDARADMAVGFRHHAAIGTPKNCELAVKHYKRVAEKAIDWYRAGPPMGMSWVHESWRIADDNGGAYGRGASAASSGLNAIKVNIHSDTNAAIDDVIEYLDLLSKKGDSKASLNLGRIYYEGQRGQERSMEDAKRYFFTVAKRYWKNDGRVLDNYKIGIEKTAAKAAAYIGRMYLRGEGLEQSFDKAKMWFERGRSLGDSSSMHGLAIMLMNGFGVKKNVALATELFRTAADKDYAPAQIELAVLYLDQGGAEDVRVANSYFELAARYGLIEAHYYLAELVFQGVGRDKNCGLATQYYKGVAEKAEPLVSSWGEANQAYEDGDYETALLHYLIMAEQGYEKAQNNVAHLLDPDQSRVSLAPSLAQSLHMPLLAGRPLSSSPLMEDPSMALVYWTRSSRQGNIDSLSPRAVQCYTGAASYSQSAQALYNLGWMHENGIGLTQDYHLAKRYYDQALEVNEEAYLPVTLSLLKLRLKSAWNTFTHGPIHSIQDDPKPKKDWSLSEWISNFIKDGTDYYEDSLYDDIFDDTIGDREGGLDDDSGLEILFIFGISMALVGLLYYRQYRQQQEHTYVLDVAHLPGAGAVACITTSQRLALLTPDLKTEARAALGPRHGNLTLLRVVDAGAGTICTAGEDGSVSVWDTRNRDAHVARFQAAQAPITALACDAGSHTIAVGTELQDHNASIVLCEPSQKRVYTEVHSDDITELKFHPTDANILLSGSTDGLINLCDTRISDEDEVVIQTFNHDASIHRAGFLNETDVFALSHDERFAIYSMAEEQEKGVAIADFGNVREKVGCQYVANVSAKMDGSGAIMGVGAQDQHLFSLIHLSKNGSSWELNADARVNLPGAHGEEIVRGFGFFDEEQVVYTCGEDGKVNAWHPGS</sequence>
<evidence type="ECO:0000256" key="3">
    <source>
        <dbReference type="SAM" id="SignalP"/>
    </source>
</evidence>
<reference evidence="4" key="1">
    <citation type="submission" date="2022-11" db="EMBL/GenBank/DDBJ databases">
        <authorList>
            <person name="Scott C."/>
            <person name="Bruce N."/>
        </authorList>
    </citation>
    <scope>NUCLEOTIDE SEQUENCE</scope>
</reference>
<proteinExistence type="inferred from homology"/>
<feature type="region of interest" description="Disordered" evidence="2">
    <location>
        <begin position="25"/>
        <end position="50"/>
    </location>
</feature>
<dbReference type="Pfam" id="PF08238">
    <property type="entry name" value="Sel1"/>
    <property type="match status" value="9"/>
</dbReference>
<comment type="similarity">
    <text evidence="1">Belongs to the sel-1 family.</text>
</comment>
<dbReference type="Pfam" id="PF00400">
    <property type="entry name" value="WD40"/>
    <property type="match status" value="1"/>
</dbReference>
<dbReference type="InterPro" id="IPR001680">
    <property type="entry name" value="WD40_rpt"/>
</dbReference>
<comment type="caution">
    <text evidence="4">The sequence shown here is derived from an EMBL/GenBank/DDBJ whole genome shotgun (WGS) entry which is preliminary data.</text>
</comment>
<dbReference type="InterPro" id="IPR015943">
    <property type="entry name" value="WD40/YVTN_repeat-like_dom_sf"/>
</dbReference>
<dbReference type="SUPFAM" id="SSF81901">
    <property type="entry name" value="HCP-like"/>
    <property type="match status" value="3"/>
</dbReference>
<dbReference type="PANTHER" id="PTHR11102:SF147">
    <property type="entry name" value="SEL1L ADAPTOR SUBUNIT OF ERAD E3 UBIQUITIN LIGASE"/>
    <property type="match status" value="1"/>
</dbReference>
<dbReference type="SMART" id="SM00671">
    <property type="entry name" value="SEL1"/>
    <property type="match status" value="9"/>
</dbReference>
<keyword evidence="5" id="KW-1185">Reference proteome</keyword>
<name>A0A9P1MFE8_9PEZI</name>
<dbReference type="Gene3D" id="1.25.40.10">
    <property type="entry name" value="Tetratricopeptide repeat domain"/>
    <property type="match status" value="2"/>
</dbReference>
<accession>A0A9P1MFE8</accession>
<evidence type="ECO:0000313" key="4">
    <source>
        <dbReference type="EMBL" id="CAI4218698.1"/>
    </source>
</evidence>
<evidence type="ECO:0008006" key="6">
    <source>
        <dbReference type="Google" id="ProtNLM"/>
    </source>
</evidence>
<dbReference type="Gene3D" id="2.130.10.10">
    <property type="entry name" value="YVTN repeat-like/Quinoprotein amine dehydrogenase"/>
    <property type="match status" value="1"/>
</dbReference>
<feature type="signal peptide" evidence="3">
    <location>
        <begin position="1"/>
        <end position="26"/>
    </location>
</feature>
<dbReference type="OrthoDB" id="27934at2759"/>
<keyword evidence="3" id="KW-0732">Signal</keyword>
<organism evidence="4 5">
    <name type="scientific">Parascedosporium putredinis</name>
    <dbReference type="NCBI Taxonomy" id="1442378"/>
    <lineage>
        <taxon>Eukaryota</taxon>
        <taxon>Fungi</taxon>
        <taxon>Dikarya</taxon>
        <taxon>Ascomycota</taxon>
        <taxon>Pezizomycotina</taxon>
        <taxon>Sordariomycetes</taxon>
        <taxon>Hypocreomycetidae</taxon>
        <taxon>Microascales</taxon>
        <taxon>Microascaceae</taxon>
        <taxon>Parascedosporium</taxon>
    </lineage>
</organism>
<dbReference type="InterPro" id="IPR050767">
    <property type="entry name" value="Sel1_AlgK"/>
</dbReference>
<dbReference type="GO" id="GO:0005789">
    <property type="term" value="C:endoplasmic reticulum membrane"/>
    <property type="evidence" value="ECO:0007669"/>
    <property type="project" value="TreeGrafter"/>
</dbReference>
<dbReference type="InterPro" id="IPR036322">
    <property type="entry name" value="WD40_repeat_dom_sf"/>
</dbReference>
<dbReference type="SMART" id="SM00320">
    <property type="entry name" value="WD40"/>
    <property type="match status" value="4"/>
</dbReference>
<protein>
    <recommendedName>
        <fullName evidence="6">HCP-like protein</fullName>
    </recommendedName>
</protein>
<dbReference type="Proteomes" id="UP000838763">
    <property type="component" value="Unassembled WGS sequence"/>
</dbReference>
<evidence type="ECO:0000313" key="5">
    <source>
        <dbReference type="Proteomes" id="UP000838763"/>
    </source>
</evidence>
<evidence type="ECO:0000256" key="1">
    <source>
        <dbReference type="ARBA" id="ARBA00038101"/>
    </source>
</evidence>
<evidence type="ECO:0000256" key="2">
    <source>
        <dbReference type="SAM" id="MobiDB-lite"/>
    </source>
</evidence>
<dbReference type="SUPFAM" id="SSF50978">
    <property type="entry name" value="WD40 repeat-like"/>
    <property type="match status" value="1"/>
</dbReference>
<dbReference type="InterPro" id="IPR006597">
    <property type="entry name" value="Sel1-like"/>
</dbReference>
<dbReference type="GO" id="GO:0036503">
    <property type="term" value="P:ERAD pathway"/>
    <property type="evidence" value="ECO:0007669"/>
    <property type="project" value="TreeGrafter"/>
</dbReference>